<evidence type="ECO:0000313" key="1">
    <source>
        <dbReference type="EMBL" id="HGM07360.1"/>
    </source>
</evidence>
<proteinExistence type="predicted"/>
<comment type="caution">
    <text evidence="1">The sequence shown here is derived from an EMBL/GenBank/DDBJ whole genome shotgun (WGS) entry which is preliminary data.</text>
</comment>
<accession>A0A7C4D0P8</accession>
<sequence>MTTNRDNDIKMFCPEDILRKSIELGMHFFHGEYSYADNSTVLNVLEILCPCVNKYLKNSCSVG</sequence>
<dbReference type="AlphaFoldDB" id="A0A7C4D0P8"/>
<protein>
    <submittedName>
        <fullName evidence="1">Uncharacterized protein</fullName>
    </submittedName>
</protein>
<organism evidence="1">
    <name type="scientific">Ignisphaera aggregans</name>
    <dbReference type="NCBI Taxonomy" id="334771"/>
    <lineage>
        <taxon>Archaea</taxon>
        <taxon>Thermoproteota</taxon>
        <taxon>Thermoprotei</taxon>
        <taxon>Desulfurococcales</taxon>
        <taxon>Desulfurococcaceae</taxon>
        <taxon>Ignisphaera</taxon>
    </lineage>
</organism>
<gene>
    <name evidence="1" type="ORF">ENU31_03000</name>
</gene>
<dbReference type="EMBL" id="DTCA01000095">
    <property type="protein sequence ID" value="HGM07360.1"/>
    <property type="molecule type" value="Genomic_DNA"/>
</dbReference>
<reference evidence="1" key="1">
    <citation type="journal article" date="2020" name="mSystems">
        <title>Genome- and Community-Level Interaction Insights into Carbon Utilization and Element Cycling Functions of Hydrothermarchaeota in Hydrothermal Sediment.</title>
        <authorList>
            <person name="Zhou Z."/>
            <person name="Liu Y."/>
            <person name="Xu W."/>
            <person name="Pan J."/>
            <person name="Luo Z.H."/>
            <person name="Li M."/>
        </authorList>
    </citation>
    <scope>NUCLEOTIDE SEQUENCE [LARGE SCALE GENOMIC DNA]</scope>
    <source>
        <strain evidence="1">SpSt-658</strain>
    </source>
</reference>
<name>A0A7C4D0P8_9CREN</name>